<keyword evidence="2" id="KW-0378">Hydrolase</keyword>
<name>A0A1I0RC11_9RHOB</name>
<dbReference type="STRING" id="364200.SAMN04488515_2460"/>
<organism evidence="3 4">
    <name type="scientific">Cognatiyoonia koreensis</name>
    <dbReference type="NCBI Taxonomy" id="364200"/>
    <lineage>
        <taxon>Bacteria</taxon>
        <taxon>Pseudomonadati</taxon>
        <taxon>Pseudomonadota</taxon>
        <taxon>Alphaproteobacteria</taxon>
        <taxon>Rhodobacterales</taxon>
        <taxon>Paracoccaceae</taxon>
        <taxon>Cognatiyoonia</taxon>
    </lineage>
</organism>
<evidence type="ECO:0000313" key="3">
    <source>
        <dbReference type="EMBL" id="SEW38372.1"/>
    </source>
</evidence>
<comment type="catalytic activity">
    <reaction evidence="2">
        <text>N-terminal N-formyl-L-methionyl-[peptide] + H2O = N-terminal L-methionyl-[peptide] + formate</text>
        <dbReference type="Rhea" id="RHEA:24420"/>
        <dbReference type="Rhea" id="RHEA-COMP:10639"/>
        <dbReference type="Rhea" id="RHEA-COMP:10640"/>
        <dbReference type="ChEBI" id="CHEBI:15377"/>
        <dbReference type="ChEBI" id="CHEBI:15740"/>
        <dbReference type="ChEBI" id="CHEBI:49298"/>
        <dbReference type="ChEBI" id="CHEBI:64731"/>
        <dbReference type="EC" id="3.5.1.88"/>
    </reaction>
</comment>
<dbReference type="Gene3D" id="3.90.45.10">
    <property type="entry name" value="Peptide deformylase"/>
    <property type="match status" value="1"/>
</dbReference>
<dbReference type="RefSeq" id="WP_089995148.1">
    <property type="nucleotide sequence ID" value="NZ_FOIZ01000002.1"/>
</dbReference>
<dbReference type="PANTHER" id="PTHR10458:SF22">
    <property type="entry name" value="PEPTIDE DEFORMYLASE"/>
    <property type="match status" value="1"/>
</dbReference>
<accession>A0A1I0RC11</accession>
<keyword evidence="4" id="KW-1185">Reference proteome</keyword>
<dbReference type="PANTHER" id="PTHR10458">
    <property type="entry name" value="PEPTIDE DEFORMYLASE"/>
    <property type="match status" value="1"/>
</dbReference>
<dbReference type="NCBIfam" id="NF001159">
    <property type="entry name" value="PRK00150.1-3"/>
    <property type="match status" value="1"/>
</dbReference>
<evidence type="ECO:0000256" key="1">
    <source>
        <dbReference type="ARBA" id="ARBA00010759"/>
    </source>
</evidence>
<evidence type="ECO:0000313" key="4">
    <source>
        <dbReference type="Proteomes" id="UP000199167"/>
    </source>
</evidence>
<dbReference type="GO" id="GO:0042586">
    <property type="term" value="F:peptide deformylase activity"/>
    <property type="evidence" value="ECO:0007669"/>
    <property type="project" value="UniProtKB-UniRule"/>
</dbReference>
<dbReference type="OrthoDB" id="9804313at2"/>
<feature type="binding site" evidence="2">
    <location>
        <position position="140"/>
    </location>
    <ligand>
        <name>Fe cation</name>
        <dbReference type="ChEBI" id="CHEBI:24875"/>
    </ligand>
</feature>
<keyword evidence="2" id="KW-0648">Protein biosynthesis</keyword>
<keyword evidence="2" id="KW-0479">Metal-binding</keyword>
<feature type="active site" evidence="2">
    <location>
        <position position="137"/>
    </location>
</feature>
<dbReference type="EMBL" id="FOIZ01000002">
    <property type="protein sequence ID" value="SEW38372.1"/>
    <property type="molecule type" value="Genomic_DNA"/>
</dbReference>
<feature type="binding site" evidence="2">
    <location>
        <position position="136"/>
    </location>
    <ligand>
        <name>Fe cation</name>
        <dbReference type="ChEBI" id="CHEBI:24875"/>
    </ligand>
</feature>
<dbReference type="InterPro" id="IPR036821">
    <property type="entry name" value="Peptide_deformylase_sf"/>
</dbReference>
<dbReference type="AlphaFoldDB" id="A0A1I0RC11"/>
<comment type="function">
    <text evidence="2">Removes the formyl group from the N-terminal Met of newly synthesized proteins. Requires at least a dipeptide for an efficient rate of reaction. N-terminal L-methionine is a prerequisite for activity but the enzyme has broad specificity at other positions.</text>
</comment>
<feature type="binding site" evidence="2">
    <location>
        <position position="94"/>
    </location>
    <ligand>
        <name>Fe cation</name>
        <dbReference type="ChEBI" id="CHEBI:24875"/>
    </ligand>
</feature>
<dbReference type="Pfam" id="PF01327">
    <property type="entry name" value="Pep_deformylase"/>
    <property type="match status" value="1"/>
</dbReference>
<sequence length="151" mass="16554">MTVLSIRTVPDDILRQVCSPVTRFDASLKSFAADMLATMYDAPGRGLAAPQVGVAQRIFVMDPTWRSGIYAPMVFVNPEIVSVSDRMSSMNEGCLSIPDQLTKVSRPDTVTVRWFDVDGSEKTESFDGFAAACAQHEIDHLNGILCTDYVT</sequence>
<proteinExistence type="inferred from homology"/>
<dbReference type="PRINTS" id="PR01576">
    <property type="entry name" value="PDEFORMYLASE"/>
</dbReference>
<dbReference type="CDD" id="cd00487">
    <property type="entry name" value="Pep_deformylase"/>
    <property type="match status" value="1"/>
</dbReference>
<dbReference type="NCBIfam" id="TIGR00079">
    <property type="entry name" value="pept_deformyl"/>
    <property type="match status" value="1"/>
</dbReference>
<comment type="cofactor">
    <cofactor evidence="2">
        <name>Fe(2+)</name>
        <dbReference type="ChEBI" id="CHEBI:29033"/>
    </cofactor>
    <text evidence="2">Binds 1 Fe(2+) ion.</text>
</comment>
<dbReference type="Proteomes" id="UP000199167">
    <property type="component" value="Unassembled WGS sequence"/>
</dbReference>
<dbReference type="SUPFAM" id="SSF56420">
    <property type="entry name" value="Peptide deformylase"/>
    <property type="match status" value="1"/>
</dbReference>
<dbReference type="InterPro" id="IPR023635">
    <property type="entry name" value="Peptide_deformylase"/>
</dbReference>
<evidence type="ECO:0000256" key="2">
    <source>
        <dbReference type="HAMAP-Rule" id="MF_00163"/>
    </source>
</evidence>
<dbReference type="GO" id="GO:0006412">
    <property type="term" value="P:translation"/>
    <property type="evidence" value="ECO:0007669"/>
    <property type="project" value="UniProtKB-UniRule"/>
</dbReference>
<protein>
    <recommendedName>
        <fullName evidence="2">Peptide deformylase</fullName>
        <shortName evidence="2">PDF</shortName>
        <ecNumber evidence="2">3.5.1.88</ecNumber>
    </recommendedName>
    <alternativeName>
        <fullName evidence="2">Polypeptide deformylase</fullName>
    </alternativeName>
</protein>
<keyword evidence="2" id="KW-0408">Iron</keyword>
<comment type="similarity">
    <text evidence="1 2">Belongs to the polypeptide deformylase family.</text>
</comment>
<reference evidence="3 4" key="1">
    <citation type="submission" date="2016-10" db="EMBL/GenBank/DDBJ databases">
        <authorList>
            <person name="de Groot N.N."/>
        </authorList>
    </citation>
    <scope>NUCLEOTIDE SEQUENCE [LARGE SCALE GENOMIC DNA]</scope>
    <source>
        <strain evidence="3 4">DSM 17925</strain>
    </source>
</reference>
<dbReference type="HAMAP" id="MF_00163">
    <property type="entry name" value="Pep_deformylase"/>
    <property type="match status" value="1"/>
</dbReference>
<dbReference type="EC" id="3.5.1.88" evidence="2"/>
<gene>
    <name evidence="2" type="primary">def</name>
    <name evidence="3" type="ORF">SAMN04488515_2460</name>
</gene>
<dbReference type="GO" id="GO:0046872">
    <property type="term" value="F:metal ion binding"/>
    <property type="evidence" value="ECO:0007669"/>
    <property type="project" value="UniProtKB-KW"/>
</dbReference>
<dbReference type="PIRSF" id="PIRSF004749">
    <property type="entry name" value="Pep_def"/>
    <property type="match status" value="1"/>
</dbReference>